<keyword evidence="4" id="KW-1185">Reference proteome</keyword>
<dbReference type="RefSeq" id="WP_177208756.1">
    <property type="nucleotide sequence ID" value="NZ_FOQA01000001.1"/>
</dbReference>
<reference evidence="4" key="1">
    <citation type="submission" date="2016-10" db="EMBL/GenBank/DDBJ databases">
        <authorList>
            <person name="Varghese N."/>
            <person name="Submissions S."/>
        </authorList>
    </citation>
    <scope>NUCLEOTIDE SEQUENCE [LARGE SCALE GENOMIC DNA]</scope>
    <source>
        <strain evidence="4">Z-7934</strain>
    </source>
</reference>
<protein>
    <submittedName>
        <fullName evidence="3">FMN-binding domain-containing protein</fullName>
    </submittedName>
</protein>
<evidence type="ECO:0000313" key="3">
    <source>
        <dbReference type="EMBL" id="SFH58984.1"/>
    </source>
</evidence>
<dbReference type="Proteomes" id="UP000199287">
    <property type="component" value="Unassembled WGS sequence"/>
</dbReference>
<dbReference type="Pfam" id="PF04205">
    <property type="entry name" value="FMN_bind"/>
    <property type="match status" value="1"/>
</dbReference>
<evidence type="ECO:0000259" key="2">
    <source>
        <dbReference type="Pfam" id="PF04205"/>
    </source>
</evidence>
<dbReference type="GO" id="GO:0016020">
    <property type="term" value="C:membrane"/>
    <property type="evidence" value="ECO:0007669"/>
    <property type="project" value="InterPro"/>
</dbReference>
<feature type="domain" description="FMN-binding" evidence="2">
    <location>
        <begin position="92"/>
        <end position="127"/>
    </location>
</feature>
<dbReference type="InterPro" id="IPR007329">
    <property type="entry name" value="FMN-bd"/>
</dbReference>
<evidence type="ECO:0000256" key="1">
    <source>
        <dbReference type="SAM" id="Phobius"/>
    </source>
</evidence>
<evidence type="ECO:0000313" key="4">
    <source>
        <dbReference type="Proteomes" id="UP000199287"/>
    </source>
</evidence>
<gene>
    <name evidence="3" type="ORF">SAMN05192551_101674</name>
</gene>
<accession>A0A1I3B9N0</accession>
<organism evidence="3 4">
    <name type="scientific">Tindallia magadiensis</name>
    <dbReference type="NCBI Taxonomy" id="69895"/>
    <lineage>
        <taxon>Bacteria</taxon>
        <taxon>Bacillati</taxon>
        <taxon>Bacillota</taxon>
        <taxon>Clostridia</taxon>
        <taxon>Peptostreptococcales</taxon>
        <taxon>Tindalliaceae</taxon>
        <taxon>Tindallia</taxon>
    </lineage>
</organism>
<keyword evidence="1" id="KW-0472">Membrane</keyword>
<feature type="transmembrane region" description="Helical" evidence="1">
    <location>
        <begin position="7"/>
        <end position="26"/>
    </location>
</feature>
<dbReference type="EMBL" id="FOQA01000001">
    <property type="protein sequence ID" value="SFH58984.1"/>
    <property type="molecule type" value="Genomic_DNA"/>
</dbReference>
<name>A0A1I3B9N0_9FIRM</name>
<dbReference type="Gene3D" id="3.90.1010.20">
    <property type="match status" value="1"/>
</dbReference>
<keyword evidence="1" id="KW-0812">Transmembrane</keyword>
<keyword evidence="1" id="KW-1133">Transmembrane helix</keyword>
<sequence>MKKAFKVVGIVAAVIVILVTTALFFLTRGLEEGVLLVVEEIDFSLKEDGSYYGSFEFYRWNNEVEVIIENGRVSEMISNNKLRKRQESIIRELEDSIIEAQSTQVEVVSGATVTSKIYLKAIEDAMK</sequence>
<dbReference type="AlphaFoldDB" id="A0A1I3B9N0"/>
<dbReference type="GO" id="GO:0010181">
    <property type="term" value="F:FMN binding"/>
    <property type="evidence" value="ECO:0007669"/>
    <property type="project" value="InterPro"/>
</dbReference>
<dbReference type="STRING" id="69895.SAMN05192551_101674"/>
<proteinExistence type="predicted"/>